<dbReference type="InterPro" id="IPR013103">
    <property type="entry name" value="RVT_2"/>
</dbReference>
<feature type="transmembrane region" description="Helical" evidence="7">
    <location>
        <begin position="589"/>
        <end position="606"/>
    </location>
</feature>
<dbReference type="InterPro" id="IPR006634">
    <property type="entry name" value="TLC-dom"/>
</dbReference>
<feature type="domain" description="TLC" evidence="8">
    <location>
        <begin position="626"/>
        <end position="830"/>
    </location>
</feature>
<dbReference type="Pfam" id="PF03798">
    <property type="entry name" value="TRAM_LAG1_CLN8"/>
    <property type="match status" value="1"/>
</dbReference>
<reference evidence="9" key="1">
    <citation type="submission" date="2020-06" db="EMBL/GenBank/DDBJ databases">
        <authorList>
            <person name="Li T."/>
            <person name="Hu X."/>
            <person name="Zhang T."/>
            <person name="Song X."/>
            <person name="Zhang H."/>
            <person name="Dai N."/>
            <person name="Sheng W."/>
            <person name="Hou X."/>
            <person name="Wei L."/>
        </authorList>
    </citation>
    <scope>NUCLEOTIDE SEQUENCE</scope>
    <source>
        <strain evidence="9">K16</strain>
        <tissue evidence="9">Leaf</tissue>
    </source>
</reference>
<evidence type="ECO:0000256" key="5">
    <source>
        <dbReference type="PROSITE-ProRule" id="PRU00205"/>
    </source>
</evidence>
<feature type="transmembrane region" description="Helical" evidence="7">
    <location>
        <begin position="635"/>
        <end position="654"/>
    </location>
</feature>
<protein>
    <submittedName>
        <fullName evidence="9">Retrovirus-related Pol polyprotein from transposon RE1</fullName>
    </submittedName>
</protein>
<gene>
    <name evidence="9" type="ORF">Sango_2512000</name>
</gene>
<evidence type="ECO:0000256" key="2">
    <source>
        <dbReference type="ARBA" id="ARBA00022692"/>
    </source>
</evidence>
<evidence type="ECO:0000256" key="6">
    <source>
        <dbReference type="SAM" id="MobiDB-lite"/>
    </source>
</evidence>
<reference evidence="9" key="2">
    <citation type="journal article" date="2024" name="Plant">
        <title>Genomic evolution and insights into agronomic trait innovations of Sesamum species.</title>
        <authorList>
            <person name="Miao H."/>
            <person name="Wang L."/>
            <person name="Qu L."/>
            <person name="Liu H."/>
            <person name="Sun Y."/>
            <person name="Le M."/>
            <person name="Wang Q."/>
            <person name="Wei S."/>
            <person name="Zheng Y."/>
            <person name="Lin W."/>
            <person name="Duan Y."/>
            <person name="Cao H."/>
            <person name="Xiong S."/>
            <person name="Wang X."/>
            <person name="Wei L."/>
            <person name="Li C."/>
            <person name="Ma Q."/>
            <person name="Ju M."/>
            <person name="Zhao R."/>
            <person name="Li G."/>
            <person name="Mu C."/>
            <person name="Tian Q."/>
            <person name="Mei H."/>
            <person name="Zhang T."/>
            <person name="Gao T."/>
            <person name="Zhang H."/>
        </authorList>
    </citation>
    <scope>NUCLEOTIDE SEQUENCE</scope>
    <source>
        <strain evidence="9">K16</strain>
    </source>
</reference>
<feature type="transmembrane region" description="Helical" evidence="7">
    <location>
        <begin position="674"/>
        <end position="696"/>
    </location>
</feature>
<proteinExistence type="predicted"/>
<organism evidence="9 10">
    <name type="scientific">Sesamum angolense</name>
    <dbReference type="NCBI Taxonomy" id="2727404"/>
    <lineage>
        <taxon>Eukaryota</taxon>
        <taxon>Viridiplantae</taxon>
        <taxon>Streptophyta</taxon>
        <taxon>Embryophyta</taxon>
        <taxon>Tracheophyta</taxon>
        <taxon>Spermatophyta</taxon>
        <taxon>Magnoliopsida</taxon>
        <taxon>eudicotyledons</taxon>
        <taxon>Gunneridae</taxon>
        <taxon>Pentapetalae</taxon>
        <taxon>asterids</taxon>
        <taxon>lamiids</taxon>
        <taxon>Lamiales</taxon>
        <taxon>Pedaliaceae</taxon>
        <taxon>Sesamum</taxon>
    </lineage>
</organism>
<evidence type="ECO:0000256" key="3">
    <source>
        <dbReference type="ARBA" id="ARBA00022989"/>
    </source>
</evidence>
<dbReference type="GO" id="GO:0016020">
    <property type="term" value="C:membrane"/>
    <property type="evidence" value="ECO:0007669"/>
    <property type="project" value="UniProtKB-SubCell"/>
</dbReference>
<dbReference type="SUPFAM" id="SSF56672">
    <property type="entry name" value="DNA/RNA polymerases"/>
    <property type="match status" value="1"/>
</dbReference>
<evidence type="ECO:0000256" key="1">
    <source>
        <dbReference type="ARBA" id="ARBA00004141"/>
    </source>
</evidence>
<dbReference type="InterPro" id="IPR043502">
    <property type="entry name" value="DNA/RNA_pol_sf"/>
</dbReference>
<feature type="region of interest" description="Disordered" evidence="6">
    <location>
        <begin position="1"/>
        <end position="51"/>
    </location>
</feature>
<dbReference type="AlphaFoldDB" id="A0AAE1W492"/>
<name>A0AAE1W492_9LAMI</name>
<keyword evidence="4 5" id="KW-0472">Membrane</keyword>
<evidence type="ECO:0000256" key="7">
    <source>
        <dbReference type="SAM" id="Phobius"/>
    </source>
</evidence>
<dbReference type="PANTHER" id="PTHR11439:SF470">
    <property type="entry name" value="CYSTEINE-RICH RLK (RECEPTOR-LIKE PROTEIN KINASE) 8"/>
    <property type="match status" value="1"/>
</dbReference>
<dbReference type="CDD" id="cd09272">
    <property type="entry name" value="RNase_HI_RT_Ty1"/>
    <property type="match status" value="1"/>
</dbReference>
<sequence length="833" mass="93982">MLSNPNPQLTDVPEQSHLPHSTSTDLHFSSSSSELNPSLPHDEATSLPSPVIPIRRSTRQSHKPPWMSDFVCNHSSSFTDAHMSFVGHLSILQEPSTFSQAQQHAEWREAMNHELTALENNHTWELTTLPEGKRAIGSKWVYKVKLNPDGTVERYKARLVAKGYNQIEGLDINNAFLHGYLDEAVYMTPPEGYEAPSGMVCKLKRSLYGLKQASRQWNLEFTTQLTAYGFRQSANDHCLFTLSSAHGFLALLVYVDDVLITGTSDTLIQNVKSYLDRLFTIKDLGFVKYFLGLEVARSTDGLSVSQHKYICDIVTELHLQDAKTCTTPLPSGLKFSANEGALLQEPDRYRRLIGKFLYLGFTRPDISFAVQQLSQFLQHPTQQHWDAAIHVVRYLKGSSSMALFFPSQNSLQLSAFSDADWATCVDSRRSVTGYCIFLGSSLISWKTKKQNTVSRSSAEAEYRAMATTVCELLWITYILKDFQVPLTTPVPFWCDNQAALHITANPVFHERTKHLDIDCHIVRDQYKAGFISPRYIAGHLQPADAFTKILPVAAFTQSSVKKPRNYVKKNQTHGLAGVLVKNYLLADPFIPYTSVLAGVLAFKLVYDLTQLISTFNFRSYNALTKTQRIDWNNRGVSTLHAIFTSIASLYFVFWSDLFSDHDFSGLIILRSSPLSTFALGISVGYFISDLGMICWLYPSLGGVEYIVHHSLSGIALAYSMFTGEGQLYTFMVLISEVTTPEINMRWYLDMAGLKRSNAYLINGVAIFVAWLVARILLFVYIFYHVYLHHDQVMQMHAVGFLLVLCVPVVLAIMNLMWFGKIIKGLMKTLAKRQ</sequence>
<evidence type="ECO:0000259" key="8">
    <source>
        <dbReference type="PROSITE" id="PS50922"/>
    </source>
</evidence>
<keyword evidence="3 7" id="KW-1133">Transmembrane helix</keyword>
<dbReference type="PANTHER" id="PTHR11439">
    <property type="entry name" value="GAG-POL-RELATED RETROTRANSPOSON"/>
    <property type="match status" value="1"/>
</dbReference>
<comment type="caution">
    <text evidence="9">The sequence shown here is derived from an EMBL/GenBank/DDBJ whole genome shotgun (WGS) entry which is preliminary data.</text>
</comment>
<dbReference type="Pfam" id="PF07727">
    <property type="entry name" value="RVT_2"/>
    <property type="match status" value="1"/>
</dbReference>
<feature type="compositionally biased region" description="Low complexity" evidence="6">
    <location>
        <begin position="20"/>
        <end position="39"/>
    </location>
</feature>
<dbReference type="Proteomes" id="UP001289374">
    <property type="component" value="Unassembled WGS sequence"/>
</dbReference>
<dbReference type="PROSITE" id="PS50922">
    <property type="entry name" value="TLC"/>
    <property type="match status" value="1"/>
</dbReference>
<dbReference type="EMBL" id="JACGWL010000015">
    <property type="protein sequence ID" value="KAK4386414.1"/>
    <property type="molecule type" value="Genomic_DNA"/>
</dbReference>
<comment type="subcellular location">
    <subcellularLocation>
        <location evidence="1">Membrane</location>
        <topology evidence="1">Multi-pass membrane protein</topology>
    </subcellularLocation>
</comment>
<accession>A0AAE1W492</accession>
<feature type="transmembrane region" description="Helical" evidence="7">
    <location>
        <begin position="760"/>
        <end position="783"/>
    </location>
</feature>
<keyword evidence="10" id="KW-1185">Reference proteome</keyword>
<dbReference type="SMART" id="SM00724">
    <property type="entry name" value="TLC"/>
    <property type="match status" value="1"/>
</dbReference>
<evidence type="ECO:0000256" key="4">
    <source>
        <dbReference type="ARBA" id="ARBA00023136"/>
    </source>
</evidence>
<evidence type="ECO:0000313" key="10">
    <source>
        <dbReference type="Proteomes" id="UP001289374"/>
    </source>
</evidence>
<feature type="transmembrane region" description="Helical" evidence="7">
    <location>
        <begin position="795"/>
        <end position="818"/>
    </location>
</feature>
<evidence type="ECO:0000313" key="9">
    <source>
        <dbReference type="EMBL" id="KAK4386414.1"/>
    </source>
</evidence>
<keyword evidence="2 5" id="KW-0812">Transmembrane</keyword>